<protein>
    <submittedName>
        <fullName evidence="2">Neuroparsin-3</fullName>
    </submittedName>
</protein>
<dbReference type="AlphaFoldDB" id="A0A4D6BMR1"/>
<dbReference type="Gene3D" id="4.10.40.20">
    <property type="match status" value="1"/>
</dbReference>
<evidence type="ECO:0000256" key="1">
    <source>
        <dbReference type="SAM" id="SignalP"/>
    </source>
</evidence>
<sequence>MRSLGFVTSIAVIVVIVIVNETGAAPRCNQGGNSLPANNCKYGIVVDWCGGSVCAKGPGEACGGDWSENGECGAGTYCSCGYCNGCSANLECWFGSYC</sequence>
<name>A0A4D6BMR1_NEPNO</name>
<proteinExistence type="evidence at transcript level"/>
<keyword evidence="1" id="KW-0732">Signal</keyword>
<dbReference type="Pfam" id="PF07327">
    <property type="entry name" value="Neuroparsin"/>
    <property type="match status" value="1"/>
</dbReference>
<dbReference type="InterPro" id="IPR010850">
    <property type="entry name" value="Neuroparsin"/>
</dbReference>
<organism evidence="2">
    <name type="scientific">Nephrops norvegicus</name>
    <name type="common">Norway lobster</name>
    <dbReference type="NCBI Taxonomy" id="6829"/>
    <lineage>
        <taxon>Eukaryota</taxon>
        <taxon>Metazoa</taxon>
        <taxon>Ecdysozoa</taxon>
        <taxon>Arthropoda</taxon>
        <taxon>Crustacea</taxon>
        <taxon>Multicrustacea</taxon>
        <taxon>Malacostraca</taxon>
        <taxon>Eumalacostraca</taxon>
        <taxon>Eucarida</taxon>
        <taxon>Decapoda</taxon>
        <taxon>Pleocyemata</taxon>
        <taxon>Astacidea</taxon>
        <taxon>Nephropoidea</taxon>
        <taxon>Nephropidae</taxon>
        <taxon>Nephrops</taxon>
    </lineage>
</organism>
<feature type="chain" id="PRO_5020040344" evidence="1">
    <location>
        <begin position="25"/>
        <end position="98"/>
    </location>
</feature>
<accession>A0A4D6BMR1</accession>
<reference evidence="2" key="1">
    <citation type="journal article" date="2018" name="Front. Endocrinol.">
        <title>Insights Into Sexual Maturation and Reproduction in the Norway Lobster (Nephrops norvegicus) via in silico Prediction and Characterization of Neuropeptides and G Protein-coupled Receptors.</title>
        <authorList>
            <person name="Nguyen T.V."/>
            <person name="Rotllant G.E."/>
            <person name="Cummins S.F."/>
            <person name="Elizur A."/>
            <person name="Ventura T."/>
        </authorList>
    </citation>
    <scope>NUCLEOTIDE SEQUENCE</scope>
</reference>
<feature type="signal peptide" evidence="1">
    <location>
        <begin position="1"/>
        <end position="24"/>
    </location>
</feature>
<evidence type="ECO:0000313" key="2">
    <source>
        <dbReference type="EMBL" id="QBX89058.1"/>
    </source>
</evidence>
<dbReference type="EMBL" id="MH727950">
    <property type="protein sequence ID" value="QBX89058.1"/>
    <property type="molecule type" value="mRNA"/>
</dbReference>